<dbReference type="EMBL" id="QPFP01000003">
    <property type="protein sequence ID" value="TEB38243.1"/>
    <property type="molecule type" value="Genomic_DNA"/>
</dbReference>
<dbReference type="Proteomes" id="UP000298030">
    <property type="component" value="Unassembled WGS sequence"/>
</dbReference>
<organism evidence="1 2">
    <name type="scientific">Coprinellus micaceus</name>
    <name type="common">Glistening ink-cap mushroom</name>
    <name type="synonym">Coprinus micaceus</name>
    <dbReference type="NCBI Taxonomy" id="71717"/>
    <lineage>
        <taxon>Eukaryota</taxon>
        <taxon>Fungi</taxon>
        <taxon>Dikarya</taxon>
        <taxon>Basidiomycota</taxon>
        <taxon>Agaricomycotina</taxon>
        <taxon>Agaricomycetes</taxon>
        <taxon>Agaricomycetidae</taxon>
        <taxon>Agaricales</taxon>
        <taxon>Agaricineae</taxon>
        <taxon>Psathyrellaceae</taxon>
        <taxon>Coprinellus</taxon>
    </lineage>
</organism>
<accession>A0A4Y7TVQ6</accession>
<dbReference type="OrthoDB" id="3145912at2759"/>
<sequence>MSEDITRIIFEILVEEDRRRPTYALLSRQVQRWVEPVIYREVVPDLWRGRFHRSVTALVSTKPPNFFALHVKTLFFKVHYPDPDDKRAAEILERCSGVLSLAVWSYVSEPDALLEPLPHLQKALQLPSLSPARLSLSQIVLSSNTPMNRAFSHPIFTHHLDITCTQEQGIWFSPSLVQLSNLTHLSVDVQIEGLDPTNVATDVIRDSPENLQVLLIWPSADTFTSKCRDGMQALVRGEVDTRAVLGFLRDPDAPTGPAANFEVTSEDFLGEWSNPSKGGALWASAERVIEKRQEKLVEVQSRNCADTAK</sequence>
<gene>
    <name evidence="1" type="ORF">FA13DRAFT_1809505</name>
</gene>
<evidence type="ECO:0000313" key="1">
    <source>
        <dbReference type="EMBL" id="TEB38243.1"/>
    </source>
</evidence>
<comment type="caution">
    <text evidence="1">The sequence shown here is derived from an EMBL/GenBank/DDBJ whole genome shotgun (WGS) entry which is preliminary data.</text>
</comment>
<name>A0A4Y7TVQ6_COPMI</name>
<reference evidence="1 2" key="1">
    <citation type="journal article" date="2019" name="Nat. Ecol. Evol.">
        <title>Megaphylogeny resolves global patterns of mushroom evolution.</title>
        <authorList>
            <person name="Varga T."/>
            <person name="Krizsan K."/>
            <person name="Foldi C."/>
            <person name="Dima B."/>
            <person name="Sanchez-Garcia M."/>
            <person name="Sanchez-Ramirez S."/>
            <person name="Szollosi G.J."/>
            <person name="Szarkandi J.G."/>
            <person name="Papp V."/>
            <person name="Albert L."/>
            <person name="Andreopoulos W."/>
            <person name="Angelini C."/>
            <person name="Antonin V."/>
            <person name="Barry K.W."/>
            <person name="Bougher N.L."/>
            <person name="Buchanan P."/>
            <person name="Buyck B."/>
            <person name="Bense V."/>
            <person name="Catcheside P."/>
            <person name="Chovatia M."/>
            <person name="Cooper J."/>
            <person name="Damon W."/>
            <person name="Desjardin D."/>
            <person name="Finy P."/>
            <person name="Geml J."/>
            <person name="Haridas S."/>
            <person name="Hughes K."/>
            <person name="Justo A."/>
            <person name="Karasinski D."/>
            <person name="Kautmanova I."/>
            <person name="Kiss B."/>
            <person name="Kocsube S."/>
            <person name="Kotiranta H."/>
            <person name="LaButti K.M."/>
            <person name="Lechner B.E."/>
            <person name="Liimatainen K."/>
            <person name="Lipzen A."/>
            <person name="Lukacs Z."/>
            <person name="Mihaltcheva S."/>
            <person name="Morgado L.N."/>
            <person name="Niskanen T."/>
            <person name="Noordeloos M.E."/>
            <person name="Ohm R.A."/>
            <person name="Ortiz-Santana B."/>
            <person name="Ovrebo C."/>
            <person name="Racz N."/>
            <person name="Riley R."/>
            <person name="Savchenko A."/>
            <person name="Shiryaev A."/>
            <person name="Soop K."/>
            <person name="Spirin V."/>
            <person name="Szebenyi C."/>
            <person name="Tomsovsky M."/>
            <person name="Tulloss R.E."/>
            <person name="Uehling J."/>
            <person name="Grigoriev I.V."/>
            <person name="Vagvolgyi C."/>
            <person name="Papp T."/>
            <person name="Martin F.M."/>
            <person name="Miettinen O."/>
            <person name="Hibbett D.S."/>
            <person name="Nagy L.G."/>
        </authorList>
    </citation>
    <scope>NUCLEOTIDE SEQUENCE [LARGE SCALE GENOMIC DNA]</scope>
    <source>
        <strain evidence="1 2">FP101781</strain>
    </source>
</reference>
<keyword evidence="2" id="KW-1185">Reference proteome</keyword>
<evidence type="ECO:0008006" key="3">
    <source>
        <dbReference type="Google" id="ProtNLM"/>
    </source>
</evidence>
<protein>
    <recommendedName>
        <fullName evidence="3">F-box domain-containing protein</fullName>
    </recommendedName>
</protein>
<evidence type="ECO:0000313" key="2">
    <source>
        <dbReference type="Proteomes" id="UP000298030"/>
    </source>
</evidence>
<dbReference type="AlphaFoldDB" id="A0A4Y7TVQ6"/>
<proteinExistence type="predicted"/>